<evidence type="ECO:0000313" key="2">
    <source>
        <dbReference type="EMBL" id="OAG09436.1"/>
    </source>
</evidence>
<dbReference type="RefSeq" id="XP_018039801.1">
    <property type="nucleotide sequence ID" value="XM_018176133.1"/>
</dbReference>
<sequence length="468" mass="53572">MDVNAKLCQNCQNLISTTTPTEEDEYLPYQSKDLLFGSSRNGCPMCTTICEYFDDYFDMEKLTTWHSQRHLEEARLMYRLDHWRKLEGTVCWMYMLYCPSGGNADIHEAHMGNLIVMPAKDRTAGAASTYTGSEQCWALASAWILECVTSHSKCNNTNEETNWLPTRVLDVGSSNNPQLRLQPSTTLSPRRSYMTLSHCWGELQIKQLQTHNIQSMCEHIEISELPKTFQEAICLTRRLSVRYLWIDSLCIIQDSTEDWAHEAACMGDIYKNALCNIAATAAADGRDGLFFERNPVLVQPLRVRIESLKLEGLNSPSDLYDITPQYFWGHDVADAPLNRRAWVLQEQFLSCRVIHCSKNQLLWECRELAACEMYPKRIPRGIINESSVSDFKWSDLAYGLRVASSESRFNALELWNSVMEAYTARSITKFQDKIVAISAVAKEFQPMIRHEYLAGMWRMALEAALLVG</sequence>
<feature type="domain" description="Heterokaryon incompatibility" evidence="1">
    <location>
        <begin position="193"/>
        <end position="346"/>
    </location>
</feature>
<dbReference type="InParanoid" id="A0A177CQ47"/>
<accession>A0A177CQ47</accession>
<protein>
    <submittedName>
        <fullName evidence="2">HET-domain-containing protein</fullName>
    </submittedName>
</protein>
<dbReference type="OrthoDB" id="5362512at2759"/>
<name>A0A177CQ47_9PLEO</name>
<dbReference type="AlphaFoldDB" id="A0A177CQ47"/>
<evidence type="ECO:0000259" key="1">
    <source>
        <dbReference type="Pfam" id="PF06985"/>
    </source>
</evidence>
<organism evidence="2 3">
    <name type="scientific">Paraphaeosphaeria sporulosa</name>
    <dbReference type="NCBI Taxonomy" id="1460663"/>
    <lineage>
        <taxon>Eukaryota</taxon>
        <taxon>Fungi</taxon>
        <taxon>Dikarya</taxon>
        <taxon>Ascomycota</taxon>
        <taxon>Pezizomycotina</taxon>
        <taxon>Dothideomycetes</taxon>
        <taxon>Pleosporomycetidae</taxon>
        <taxon>Pleosporales</taxon>
        <taxon>Massarineae</taxon>
        <taxon>Didymosphaeriaceae</taxon>
        <taxon>Paraphaeosphaeria</taxon>
    </lineage>
</organism>
<dbReference type="PANTHER" id="PTHR33112:SF10">
    <property type="entry name" value="TOL"/>
    <property type="match status" value="1"/>
</dbReference>
<dbReference type="EMBL" id="KV441549">
    <property type="protein sequence ID" value="OAG09436.1"/>
    <property type="molecule type" value="Genomic_DNA"/>
</dbReference>
<dbReference type="Proteomes" id="UP000077069">
    <property type="component" value="Unassembled WGS sequence"/>
</dbReference>
<keyword evidence="3" id="KW-1185">Reference proteome</keyword>
<reference evidence="2 3" key="1">
    <citation type="submission" date="2016-05" db="EMBL/GenBank/DDBJ databases">
        <title>Comparative analysis of secretome profiles of manganese(II)-oxidizing ascomycete fungi.</title>
        <authorList>
            <consortium name="DOE Joint Genome Institute"/>
            <person name="Zeiner C.A."/>
            <person name="Purvine S.O."/>
            <person name="Zink E.M."/>
            <person name="Wu S."/>
            <person name="Pasa-Tolic L."/>
            <person name="Chaput D.L."/>
            <person name="Haridas S."/>
            <person name="Grigoriev I.V."/>
            <person name="Santelli C.M."/>
            <person name="Hansel C.M."/>
        </authorList>
    </citation>
    <scope>NUCLEOTIDE SEQUENCE [LARGE SCALE GENOMIC DNA]</scope>
    <source>
        <strain evidence="2 3">AP3s5-JAC2a</strain>
    </source>
</reference>
<dbReference type="Pfam" id="PF06985">
    <property type="entry name" value="HET"/>
    <property type="match status" value="1"/>
</dbReference>
<gene>
    <name evidence="2" type="ORF">CC84DRAFT_1137089</name>
</gene>
<dbReference type="PANTHER" id="PTHR33112">
    <property type="entry name" value="DOMAIN PROTEIN, PUTATIVE-RELATED"/>
    <property type="match status" value="1"/>
</dbReference>
<dbReference type="GeneID" id="28759619"/>
<proteinExistence type="predicted"/>
<dbReference type="InterPro" id="IPR010730">
    <property type="entry name" value="HET"/>
</dbReference>
<evidence type="ECO:0000313" key="3">
    <source>
        <dbReference type="Proteomes" id="UP000077069"/>
    </source>
</evidence>
<dbReference type="STRING" id="1460663.A0A177CQ47"/>